<keyword evidence="3" id="KW-1185">Reference proteome</keyword>
<feature type="transmembrane region" description="Helical" evidence="1">
    <location>
        <begin position="12"/>
        <end position="31"/>
    </location>
</feature>
<keyword evidence="1" id="KW-0812">Transmembrane</keyword>
<proteinExistence type="predicted"/>
<dbReference type="AlphaFoldDB" id="A0A212T2K0"/>
<name>A0A212T2K0_9MICO</name>
<evidence type="ECO:0000313" key="3">
    <source>
        <dbReference type="Proteomes" id="UP000198122"/>
    </source>
</evidence>
<accession>A0A212T2K0</accession>
<dbReference type="Proteomes" id="UP000198122">
    <property type="component" value="Unassembled WGS sequence"/>
</dbReference>
<reference evidence="2 3" key="1">
    <citation type="submission" date="2017-06" db="EMBL/GenBank/DDBJ databases">
        <authorList>
            <person name="Kim H.J."/>
            <person name="Triplett B.A."/>
        </authorList>
    </citation>
    <scope>NUCLEOTIDE SEQUENCE [LARGE SCALE GENOMIC DNA]</scope>
    <source>
        <strain evidence="2 3">DSM 22179</strain>
    </source>
</reference>
<keyword evidence="1" id="KW-0472">Membrane</keyword>
<dbReference type="OrthoDB" id="5198533at2"/>
<keyword evidence="1" id="KW-1133">Transmembrane helix</keyword>
<evidence type="ECO:0000313" key="2">
    <source>
        <dbReference type="EMBL" id="SNC60273.1"/>
    </source>
</evidence>
<organism evidence="2 3">
    <name type="scientific">Kytococcus aerolatus</name>
    <dbReference type="NCBI Taxonomy" id="592308"/>
    <lineage>
        <taxon>Bacteria</taxon>
        <taxon>Bacillati</taxon>
        <taxon>Actinomycetota</taxon>
        <taxon>Actinomycetes</taxon>
        <taxon>Micrococcales</taxon>
        <taxon>Kytococcaceae</taxon>
        <taxon>Kytococcus</taxon>
    </lineage>
</organism>
<dbReference type="EMBL" id="FYEZ01000001">
    <property type="protein sequence ID" value="SNC60273.1"/>
    <property type="molecule type" value="Genomic_DNA"/>
</dbReference>
<protein>
    <submittedName>
        <fullName evidence="2">Uncharacterized protein</fullName>
    </submittedName>
</protein>
<gene>
    <name evidence="2" type="ORF">SAMN05445756_0243</name>
</gene>
<dbReference type="RefSeq" id="WP_143469444.1">
    <property type="nucleotide sequence ID" value="NZ_FYEZ01000001.1"/>
</dbReference>
<evidence type="ECO:0000256" key="1">
    <source>
        <dbReference type="SAM" id="Phobius"/>
    </source>
</evidence>
<feature type="transmembrane region" description="Helical" evidence="1">
    <location>
        <begin position="108"/>
        <end position="128"/>
    </location>
</feature>
<sequence length="203" mass="22076">MPWYSSAPGRRAGQVLVDLLVLAWCVLWVLVGRAVHDATIERFSPAERLVDTGRTINDGIDRADGQLGEIPMVGDHLGGVLDGLLGVGDPVSQTGQDLLESGESLAEMLWLVVSGGPMLTVLLLWLPLRVRFALRSRRTAEELRRVEDPEALLALRALSSLPVGTLAAIDPDPVAAWRRDDREVVARLARAQARDLGVRLPRG</sequence>